<keyword evidence="4 7" id="KW-0067">ATP-binding</keyword>
<evidence type="ECO:0000256" key="3">
    <source>
        <dbReference type="ARBA" id="ARBA00022806"/>
    </source>
</evidence>
<dbReference type="PROSITE" id="PS00039">
    <property type="entry name" value="DEAD_ATP_HELICASE"/>
    <property type="match status" value="1"/>
</dbReference>
<comment type="similarity">
    <text evidence="7">Belongs to the DEAD box helicase family.</text>
</comment>
<dbReference type="PANTHER" id="PTHR24031">
    <property type="entry name" value="RNA HELICASE"/>
    <property type="match status" value="1"/>
</dbReference>
<feature type="region of interest" description="Disordered" evidence="8">
    <location>
        <begin position="243"/>
        <end position="267"/>
    </location>
</feature>
<dbReference type="AlphaFoldDB" id="A0A8T0XNX4"/>
<dbReference type="Proteomes" id="UP000823388">
    <property type="component" value="Chromosome 1K"/>
</dbReference>
<feature type="domain" description="Helicase C-terminal" evidence="10">
    <location>
        <begin position="707"/>
        <end position="863"/>
    </location>
</feature>
<evidence type="ECO:0000256" key="7">
    <source>
        <dbReference type="RuleBase" id="RU365068"/>
    </source>
</evidence>
<dbReference type="GO" id="GO:0003724">
    <property type="term" value="F:RNA helicase activity"/>
    <property type="evidence" value="ECO:0007669"/>
    <property type="project" value="UniProtKB-EC"/>
</dbReference>
<dbReference type="SMART" id="SM00487">
    <property type="entry name" value="DEXDc"/>
    <property type="match status" value="1"/>
</dbReference>
<feature type="compositionally biased region" description="Polar residues" evidence="8">
    <location>
        <begin position="243"/>
        <end position="254"/>
    </location>
</feature>
<dbReference type="PROSITE" id="PS51194">
    <property type="entry name" value="HELICASE_CTER"/>
    <property type="match status" value="1"/>
</dbReference>
<dbReference type="GO" id="GO:0005524">
    <property type="term" value="F:ATP binding"/>
    <property type="evidence" value="ECO:0007669"/>
    <property type="project" value="UniProtKB-UniRule"/>
</dbReference>
<evidence type="ECO:0000259" key="9">
    <source>
        <dbReference type="PROSITE" id="PS51192"/>
    </source>
</evidence>
<comment type="function">
    <text evidence="7">RNA helicase.</text>
</comment>
<feature type="short sequence motif" description="Q motif" evidence="6">
    <location>
        <begin position="497"/>
        <end position="525"/>
    </location>
</feature>
<dbReference type="Pfam" id="PF00271">
    <property type="entry name" value="Helicase_C"/>
    <property type="match status" value="1"/>
</dbReference>
<dbReference type="Gene3D" id="3.40.50.300">
    <property type="entry name" value="P-loop containing nucleotide triphosphate hydrolases"/>
    <property type="match status" value="2"/>
</dbReference>
<dbReference type="SUPFAM" id="SSF52540">
    <property type="entry name" value="P-loop containing nucleoside triphosphate hydrolases"/>
    <property type="match status" value="1"/>
</dbReference>
<evidence type="ECO:0000256" key="4">
    <source>
        <dbReference type="ARBA" id="ARBA00022840"/>
    </source>
</evidence>
<keyword evidence="1 7" id="KW-0547">Nucleotide-binding</keyword>
<evidence type="ECO:0000259" key="11">
    <source>
        <dbReference type="PROSITE" id="PS51195"/>
    </source>
</evidence>
<evidence type="ECO:0000313" key="13">
    <source>
        <dbReference type="Proteomes" id="UP000823388"/>
    </source>
</evidence>
<comment type="domain">
    <text evidence="7">The Q motif is unique to and characteristic of the DEAD box family of RNA helicases and controls ATP binding and hydrolysis.</text>
</comment>
<organism evidence="12 13">
    <name type="scientific">Panicum virgatum</name>
    <name type="common">Blackwell switchgrass</name>
    <dbReference type="NCBI Taxonomy" id="38727"/>
    <lineage>
        <taxon>Eukaryota</taxon>
        <taxon>Viridiplantae</taxon>
        <taxon>Streptophyta</taxon>
        <taxon>Embryophyta</taxon>
        <taxon>Tracheophyta</taxon>
        <taxon>Spermatophyta</taxon>
        <taxon>Magnoliopsida</taxon>
        <taxon>Liliopsida</taxon>
        <taxon>Poales</taxon>
        <taxon>Poaceae</taxon>
        <taxon>PACMAD clade</taxon>
        <taxon>Panicoideae</taxon>
        <taxon>Panicodae</taxon>
        <taxon>Paniceae</taxon>
        <taxon>Panicinae</taxon>
        <taxon>Panicum</taxon>
        <taxon>Panicum sect. Hiantes</taxon>
    </lineage>
</organism>
<keyword evidence="5 7" id="KW-0694">RNA-binding</keyword>
<dbReference type="InterPro" id="IPR014014">
    <property type="entry name" value="RNA_helicase_DEAD_Q_motif"/>
</dbReference>
<evidence type="ECO:0000256" key="5">
    <source>
        <dbReference type="ARBA" id="ARBA00022884"/>
    </source>
</evidence>
<dbReference type="PROSITE" id="PS51192">
    <property type="entry name" value="HELICASE_ATP_BIND_1"/>
    <property type="match status" value="1"/>
</dbReference>
<dbReference type="OrthoDB" id="604527at2759"/>
<evidence type="ECO:0000313" key="12">
    <source>
        <dbReference type="EMBL" id="KAG2657139.1"/>
    </source>
</evidence>
<dbReference type="InterPro" id="IPR000629">
    <property type="entry name" value="RNA-helicase_DEAD-box_CS"/>
</dbReference>
<keyword evidence="2 7" id="KW-0378">Hydrolase</keyword>
<dbReference type="InterPro" id="IPR001650">
    <property type="entry name" value="Helicase_C-like"/>
</dbReference>
<proteinExistence type="inferred from homology"/>
<feature type="domain" description="DEAD-box RNA helicase Q" evidence="11">
    <location>
        <begin position="497"/>
        <end position="525"/>
    </location>
</feature>
<protein>
    <recommendedName>
        <fullName evidence="7">ATP-dependent RNA helicase</fullName>
        <ecNumber evidence="7">3.6.4.13</ecNumber>
    </recommendedName>
</protein>
<evidence type="ECO:0000256" key="1">
    <source>
        <dbReference type="ARBA" id="ARBA00022741"/>
    </source>
</evidence>
<dbReference type="InterPro" id="IPR014001">
    <property type="entry name" value="Helicase_ATP-bd"/>
</dbReference>
<dbReference type="GO" id="GO:0003723">
    <property type="term" value="F:RNA binding"/>
    <property type="evidence" value="ECO:0007669"/>
    <property type="project" value="UniProtKB-UniRule"/>
</dbReference>
<comment type="caution">
    <text evidence="12">The sequence shown here is derived from an EMBL/GenBank/DDBJ whole genome shotgun (WGS) entry which is preliminary data.</text>
</comment>
<evidence type="ECO:0000256" key="2">
    <source>
        <dbReference type="ARBA" id="ARBA00022801"/>
    </source>
</evidence>
<keyword evidence="3 7" id="KW-0347">Helicase</keyword>
<dbReference type="Pfam" id="PF00270">
    <property type="entry name" value="DEAD"/>
    <property type="match status" value="1"/>
</dbReference>
<keyword evidence="13" id="KW-1185">Reference proteome</keyword>
<feature type="domain" description="Helicase ATP-binding" evidence="9">
    <location>
        <begin position="526"/>
        <end position="697"/>
    </location>
</feature>
<reference evidence="12" key="1">
    <citation type="submission" date="2020-05" db="EMBL/GenBank/DDBJ databases">
        <title>WGS assembly of Panicum virgatum.</title>
        <authorList>
            <person name="Lovell J.T."/>
            <person name="Jenkins J."/>
            <person name="Shu S."/>
            <person name="Juenger T.E."/>
            <person name="Schmutz J."/>
        </authorList>
    </citation>
    <scope>NUCLEOTIDE SEQUENCE</scope>
    <source>
        <strain evidence="12">AP13</strain>
    </source>
</reference>
<dbReference type="GO" id="GO:0016787">
    <property type="term" value="F:hydrolase activity"/>
    <property type="evidence" value="ECO:0007669"/>
    <property type="project" value="UniProtKB-KW"/>
</dbReference>
<name>A0A8T0XNX4_PANVG</name>
<dbReference type="PROSITE" id="PS51195">
    <property type="entry name" value="Q_MOTIF"/>
    <property type="match status" value="1"/>
</dbReference>
<comment type="catalytic activity">
    <reaction evidence="7">
        <text>ATP + H2O = ADP + phosphate + H(+)</text>
        <dbReference type="Rhea" id="RHEA:13065"/>
        <dbReference type="ChEBI" id="CHEBI:15377"/>
        <dbReference type="ChEBI" id="CHEBI:15378"/>
        <dbReference type="ChEBI" id="CHEBI:30616"/>
        <dbReference type="ChEBI" id="CHEBI:43474"/>
        <dbReference type="ChEBI" id="CHEBI:456216"/>
        <dbReference type="EC" id="3.6.4.13"/>
    </reaction>
</comment>
<evidence type="ECO:0000256" key="6">
    <source>
        <dbReference type="PROSITE-ProRule" id="PRU00552"/>
    </source>
</evidence>
<evidence type="ECO:0000259" key="10">
    <source>
        <dbReference type="PROSITE" id="PS51194"/>
    </source>
</evidence>
<evidence type="ECO:0000256" key="8">
    <source>
        <dbReference type="SAM" id="MobiDB-lite"/>
    </source>
</evidence>
<accession>A0A8T0XNX4</accession>
<dbReference type="EMBL" id="CM029037">
    <property type="protein sequence ID" value="KAG2657139.1"/>
    <property type="molecule type" value="Genomic_DNA"/>
</dbReference>
<dbReference type="CDD" id="cd18787">
    <property type="entry name" value="SF2_C_DEAD"/>
    <property type="match status" value="1"/>
</dbReference>
<dbReference type="InterPro" id="IPR027417">
    <property type="entry name" value="P-loop_NTPase"/>
</dbReference>
<dbReference type="EC" id="3.6.4.13" evidence="7"/>
<sequence>MSMQKKAVPEQKLSGQKRCFACNETSHSLDQCSIKYKLVTVAHQFGYATKFPFIMIQPSEEMIEKETFYHHCVLITSNVSNLDPGMVKVELQKLWNLSGGWVLRRECSKSFLASFSSEGDAVSCLKNPNMEAFLNDEKVKLTATRWTEGDHDGSNDLMKQWFLVYGVPRKYRSWVELYQVASAFGVLIDVDEESFKVGDKEPISLKIALTNIDGAPFSYHYVVGWPSRMVMLTVEAKIDSETSSRNTRTVNSAGNHVLDFGDSSDKDHRKELKAAQSTLLEDPACIEQSRLHDGKTKENKITTPAATVNNSKETTIESSKPEGVQSICLNSTRMIEEDRFKGISKPPIKHVYTRRSKKQQVTEAINKSSLNKLDKGMGPESSNAARIGASEMECKVELKMEEMTLMGVRKMSEEVGECREKEDNSVILPATTINSKEKKISKDSSKIETAQLVTTAHIKGVSMDHIGPGRVQFHVKQYTSKIGTQVPQNFEDNVSYESFSEMGLPENLLRGIYQYGLKTPSMVHQRGIVPLCKGLSVVHQSLFGTTVTLCCGVLHQLDYASEECQALILVPTYNSAQETKKVIEALGRFLGVKAHACTGGTSARTDRQILSSTVQVLIGTPGCILGMLQRHSLLRPDHIIMLVLDEADELLRGGSKDQIYTIIQHLPIKIQVGLFSTALSNEALETSRRFMDKPVIIIVPRDEELKDIRQYCLKVDNEEKKLSKFYALLKIVEVTKVIIFVNTKDKVISLTEEVGNHYTVSASHDGMDQRARDIAIQKFKSGSSTILIATDLRGTSTGQVPIVINYDMPTQLMQYIHRVQQQNGQQHGRRSVVINFATPGDERVLFDIQKFCNRQLMELPSNI</sequence>
<gene>
    <name evidence="12" type="ORF">PVAP13_1KG191600</name>
</gene>
<dbReference type="InterPro" id="IPR011545">
    <property type="entry name" value="DEAD/DEAH_box_helicase_dom"/>
</dbReference>